<dbReference type="PANTHER" id="PTHR43272">
    <property type="entry name" value="LONG-CHAIN-FATTY-ACID--COA LIGASE"/>
    <property type="match status" value="1"/>
</dbReference>
<evidence type="ECO:0000256" key="1">
    <source>
        <dbReference type="ARBA" id="ARBA00022598"/>
    </source>
</evidence>
<keyword evidence="1" id="KW-0436">Ligase</keyword>
<keyword evidence="2" id="KW-0276">Fatty acid metabolism</keyword>
<dbReference type="AlphaFoldDB" id="A0ABD0PN04"/>
<reference evidence="6 7" key="1">
    <citation type="submission" date="2024-05" db="EMBL/GenBank/DDBJ databases">
        <title>Genome sequencing and assembly of Indian major carp, Cirrhinus mrigala (Hamilton, 1822).</title>
        <authorList>
            <person name="Mohindra V."/>
            <person name="Chowdhury L.M."/>
            <person name="Lal K."/>
            <person name="Jena J.K."/>
        </authorList>
    </citation>
    <scope>NUCLEOTIDE SEQUENCE [LARGE SCALE GENOMIC DNA]</scope>
    <source>
        <strain evidence="6">CM1030</strain>
        <tissue evidence="6">Blood</tissue>
    </source>
</reference>
<comment type="caution">
    <text evidence="6">The sequence shown here is derived from an EMBL/GenBank/DDBJ whole genome shotgun (WGS) entry which is preliminary data.</text>
</comment>
<accession>A0ABD0PN04</accession>
<dbReference type="PANTHER" id="PTHR43272:SF96">
    <property type="entry name" value="ACYL-COA SYNTHETASE LONG CHAIN FAMILY MEMBER 3A"/>
    <property type="match status" value="1"/>
</dbReference>
<evidence type="ECO:0000256" key="3">
    <source>
        <dbReference type="ARBA" id="ARBA00023098"/>
    </source>
</evidence>
<proteinExistence type="predicted"/>
<dbReference type="InterPro" id="IPR000873">
    <property type="entry name" value="AMP-dep_synth/lig_dom"/>
</dbReference>
<evidence type="ECO:0000256" key="4">
    <source>
        <dbReference type="ARBA" id="ARBA00026121"/>
    </source>
</evidence>
<dbReference type="EC" id="6.2.1.3" evidence="4"/>
<evidence type="ECO:0000313" key="7">
    <source>
        <dbReference type="Proteomes" id="UP001529510"/>
    </source>
</evidence>
<dbReference type="GO" id="GO:0004467">
    <property type="term" value="F:long-chain fatty acid-CoA ligase activity"/>
    <property type="evidence" value="ECO:0007669"/>
    <property type="project" value="UniProtKB-EC"/>
</dbReference>
<feature type="non-terminal residue" evidence="6">
    <location>
        <position position="50"/>
    </location>
</feature>
<feature type="domain" description="AMP-dependent synthetase/ligase" evidence="5">
    <location>
        <begin position="3"/>
        <end position="43"/>
    </location>
</feature>
<evidence type="ECO:0000259" key="5">
    <source>
        <dbReference type="Pfam" id="PF00501"/>
    </source>
</evidence>
<dbReference type="Proteomes" id="UP001529510">
    <property type="component" value="Unassembled WGS sequence"/>
</dbReference>
<dbReference type="PRINTS" id="PR00154">
    <property type="entry name" value="AMPBINDING"/>
</dbReference>
<gene>
    <name evidence="6" type="ORF">M9458_031073</name>
</gene>
<keyword evidence="7" id="KW-1185">Reference proteome</keyword>
<feature type="non-terminal residue" evidence="6">
    <location>
        <position position="1"/>
    </location>
</feature>
<dbReference type="InterPro" id="IPR020845">
    <property type="entry name" value="AMP-binding_CS"/>
</dbReference>
<dbReference type="Gene3D" id="3.40.50.12780">
    <property type="entry name" value="N-terminal domain of ligase-like"/>
    <property type="match status" value="1"/>
</dbReference>
<evidence type="ECO:0000256" key="2">
    <source>
        <dbReference type="ARBA" id="ARBA00022832"/>
    </source>
</evidence>
<dbReference type="Pfam" id="PF00501">
    <property type="entry name" value="AMP-binding"/>
    <property type="match status" value="1"/>
</dbReference>
<dbReference type="EMBL" id="JAMKFB020000015">
    <property type="protein sequence ID" value="KAL0175105.1"/>
    <property type="molecule type" value="Genomic_DNA"/>
</dbReference>
<dbReference type="InterPro" id="IPR042099">
    <property type="entry name" value="ANL_N_sf"/>
</dbReference>
<name>A0ABD0PN04_CIRMR</name>
<dbReference type="InterPro" id="IPR020459">
    <property type="entry name" value="AMP-binding"/>
</dbReference>
<dbReference type="SUPFAM" id="SSF56801">
    <property type="entry name" value="Acetyl-CoA synthetase-like"/>
    <property type="match status" value="1"/>
</dbReference>
<sequence>AKQRQPPSASDVAVIMYTSGSTGVPKGVMISHSNIIAGITGMAERIPKLG</sequence>
<keyword evidence="3" id="KW-0443">Lipid metabolism</keyword>
<organism evidence="6 7">
    <name type="scientific">Cirrhinus mrigala</name>
    <name type="common">Mrigala</name>
    <dbReference type="NCBI Taxonomy" id="683832"/>
    <lineage>
        <taxon>Eukaryota</taxon>
        <taxon>Metazoa</taxon>
        <taxon>Chordata</taxon>
        <taxon>Craniata</taxon>
        <taxon>Vertebrata</taxon>
        <taxon>Euteleostomi</taxon>
        <taxon>Actinopterygii</taxon>
        <taxon>Neopterygii</taxon>
        <taxon>Teleostei</taxon>
        <taxon>Ostariophysi</taxon>
        <taxon>Cypriniformes</taxon>
        <taxon>Cyprinidae</taxon>
        <taxon>Labeoninae</taxon>
        <taxon>Labeonini</taxon>
        <taxon>Cirrhinus</taxon>
    </lineage>
</organism>
<dbReference type="PROSITE" id="PS00455">
    <property type="entry name" value="AMP_BINDING"/>
    <property type="match status" value="1"/>
</dbReference>
<evidence type="ECO:0000313" key="6">
    <source>
        <dbReference type="EMBL" id="KAL0175105.1"/>
    </source>
</evidence>
<protein>
    <recommendedName>
        <fullName evidence="4">long-chain-fatty-acid--CoA ligase</fullName>
        <ecNumber evidence="4">6.2.1.3</ecNumber>
    </recommendedName>
</protein>